<sequence>MMRAKDFPALLARRDPHPALPGQAPSASKVECWLGSSPIARQASGPIVLLAEGESARKRCRGFEVRTVGFDPPPGSLIRIDSSSAMVSPELLLLQMARVATPLELAMLVCELCGLYAIHPQGTRGLIQREVPLTSTRQIGEFLNDVRGVPGAPALRHATRMAFDLCASPQESKLAARVAWRRSDGGYAIPIVGMNESLEVRRIGRRMEEAHVRRPDVILRLPGPCGPGIGLEYNGSDHLKEGRQQRDALRANELLAYNFKPYSIWRDQYQSTSYMDGLMDRVIRSELGLPRHRPSARRAAVELARREALLAELNAIDGLRWGASASRPTVIRAREAIEEARERPLDQ</sequence>
<organism evidence="1 2">
    <name type="scientific">Paratractidigestivibacter faecalis</name>
    <dbReference type="NCBI Taxonomy" id="2292441"/>
    <lineage>
        <taxon>Bacteria</taxon>
        <taxon>Bacillati</taxon>
        <taxon>Actinomycetota</taxon>
        <taxon>Coriobacteriia</taxon>
        <taxon>Coriobacteriales</taxon>
        <taxon>Atopobiaceae</taxon>
        <taxon>Paratractidigestivibacter</taxon>
    </lineage>
</organism>
<proteinExistence type="predicted"/>
<reference evidence="1 2" key="1">
    <citation type="submission" date="2024-04" db="EMBL/GenBank/DDBJ databases">
        <title>Human intestinal bacterial collection.</title>
        <authorList>
            <person name="Pauvert C."/>
            <person name="Hitch T.C.A."/>
            <person name="Clavel T."/>
        </authorList>
    </citation>
    <scope>NUCLEOTIDE SEQUENCE [LARGE SCALE GENOMIC DNA]</scope>
    <source>
        <strain evidence="1 2">CLA-AA-H197</strain>
    </source>
</reference>
<evidence type="ECO:0000313" key="1">
    <source>
        <dbReference type="EMBL" id="MEQ2637501.1"/>
    </source>
</evidence>
<accession>A0ABV1IHL1</accession>
<name>A0ABV1IHL1_9ACTN</name>
<protein>
    <recommendedName>
        <fullName evidence="3">DUF559 domain-containing protein</fullName>
    </recommendedName>
</protein>
<keyword evidence="2" id="KW-1185">Reference proteome</keyword>
<dbReference type="RefSeq" id="WP_349182017.1">
    <property type="nucleotide sequence ID" value="NZ_JBBNGS010000005.1"/>
</dbReference>
<evidence type="ECO:0000313" key="2">
    <source>
        <dbReference type="Proteomes" id="UP001478817"/>
    </source>
</evidence>
<dbReference type="EMBL" id="JBBNGS010000005">
    <property type="protein sequence ID" value="MEQ2637501.1"/>
    <property type="molecule type" value="Genomic_DNA"/>
</dbReference>
<evidence type="ECO:0008006" key="3">
    <source>
        <dbReference type="Google" id="ProtNLM"/>
    </source>
</evidence>
<comment type="caution">
    <text evidence="1">The sequence shown here is derived from an EMBL/GenBank/DDBJ whole genome shotgun (WGS) entry which is preliminary data.</text>
</comment>
<gene>
    <name evidence="1" type="ORF">AAAT05_04000</name>
</gene>
<dbReference type="Proteomes" id="UP001478817">
    <property type="component" value="Unassembled WGS sequence"/>
</dbReference>